<protein>
    <recommendedName>
        <fullName evidence="1">Putative Flp pilus-assembly TadG-like N-terminal domain-containing protein</fullName>
    </recommendedName>
</protein>
<comment type="caution">
    <text evidence="2">The sequence shown here is derived from an EMBL/GenBank/DDBJ whole genome shotgun (WGS) entry which is preliminary data.</text>
</comment>
<evidence type="ECO:0000259" key="1">
    <source>
        <dbReference type="Pfam" id="PF13400"/>
    </source>
</evidence>
<name>A0A418NX81_9SPHN</name>
<gene>
    <name evidence="2" type="ORF">D2V07_02995</name>
</gene>
<sequence length="546" mass="56599">MRSIRDIFLDEDGASAVLFGLALPPLMAMGAFALDLGSLYLAERRLQNIADAAAAAAVSAGADVAKEGIVAEVIAENGVRDVSILAVLDGEYRRDKTISWQERFDQTSLYPNATRVQLTQDVRLFFGSFVTAGASSQVTASATAARTDMAGFMLGTRVADLPGGLADNLLSALAGTALNLTPADVGVLSNTQIDVLDFAEALGPLQEMEGETFGAIFEAGTPLHQAVQAMADASDDPQLAAVLERVAALASSDFVQLSDLIDLGPLGNTDVNDGRSGVSVDAYSLLRSLLQAAHGDSYEATLKTDVTGLASVNVRLAGGYSEERSPWLTVDTMGDVTLRTAETRLSVVAGLLPVAGLGGGMRVPLYTELASAEAQMTDIVCDAGDGSDGVYIEAKPSIGTAAIADVNTDLFDDFSAPLWLEPARVVNTSLLKVNAYADISIGGDVAQEIHFTPEDVDDRQTKTVGTIDALEGTARSLAEDVDLDVRALGLGLNLGGVASLVGNALGTAAPSLDILVNQLTGLLGVKLGAADVTVDRLRCGRPTLVG</sequence>
<evidence type="ECO:0000313" key="2">
    <source>
        <dbReference type="EMBL" id="RIV89220.1"/>
    </source>
</evidence>
<keyword evidence="3" id="KW-1185">Reference proteome</keyword>
<dbReference type="AlphaFoldDB" id="A0A418NX81"/>
<dbReference type="RefSeq" id="WP_119584525.1">
    <property type="nucleotide sequence ID" value="NZ_CAWODQ010000001.1"/>
</dbReference>
<reference evidence="2 3" key="1">
    <citation type="submission" date="2018-08" db="EMBL/GenBank/DDBJ databases">
        <title>Erythrobacter zhengii sp.nov., a bacterium isolated from deep-sea sediment.</title>
        <authorList>
            <person name="Fang C."/>
            <person name="Wu Y.-H."/>
            <person name="Sun C."/>
            <person name="Wang H."/>
            <person name="Cheng H."/>
            <person name="Meng F.-X."/>
            <person name="Wang C.-S."/>
            <person name="Xu X.-W."/>
        </authorList>
    </citation>
    <scope>NUCLEOTIDE SEQUENCE [LARGE SCALE GENOMIC DNA]</scope>
    <source>
        <strain evidence="2 3">V18</strain>
    </source>
</reference>
<dbReference type="OrthoDB" id="7630116at2"/>
<proteinExistence type="predicted"/>
<dbReference type="Pfam" id="PF13400">
    <property type="entry name" value="Tad"/>
    <property type="match status" value="1"/>
</dbReference>
<accession>A0A418NX81</accession>
<feature type="domain" description="Putative Flp pilus-assembly TadG-like N-terminal" evidence="1">
    <location>
        <begin position="14"/>
        <end position="59"/>
    </location>
</feature>
<organism evidence="2 3">
    <name type="scientific">Aurantiacibacter zhengii</name>
    <dbReference type="NCBI Taxonomy" id="2307003"/>
    <lineage>
        <taxon>Bacteria</taxon>
        <taxon>Pseudomonadati</taxon>
        <taxon>Pseudomonadota</taxon>
        <taxon>Alphaproteobacteria</taxon>
        <taxon>Sphingomonadales</taxon>
        <taxon>Erythrobacteraceae</taxon>
        <taxon>Aurantiacibacter</taxon>
    </lineage>
</organism>
<dbReference type="InterPro" id="IPR028087">
    <property type="entry name" value="Tad_N"/>
</dbReference>
<dbReference type="EMBL" id="QXFL01000001">
    <property type="protein sequence ID" value="RIV89220.1"/>
    <property type="molecule type" value="Genomic_DNA"/>
</dbReference>
<dbReference type="Proteomes" id="UP000286576">
    <property type="component" value="Unassembled WGS sequence"/>
</dbReference>
<evidence type="ECO:0000313" key="3">
    <source>
        <dbReference type="Proteomes" id="UP000286576"/>
    </source>
</evidence>